<evidence type="ECO:0000313" key="2">
    <source>
        <dbReference type="EMBL" id="KAK8588825.1"/>
    </source>
</evidence>
<evidence type="ECO:0000256" key="1">
    <source>
        <dbReference type="SAM" id="MobiDB-lite"/>
    </source>
</evidence>
<accession>A0ABR2FX39</accession>
<protein>
    <submittedName>
        <fullName evidence="2">Uncharacterized protein</fullName>
    </submittedName>
</protein>
<dbReference type="Pfam" id="PF03140">
    <property type="entry name" value="DUF247"/>
    <property type="match status" value="1"/>
</dbReference>
<dbReference type="PANTHER" id="PTHR31549:SF260">
    <property type="match status" value="1"/>
</dbReference>
<gene>
    <name evidence="2" type="ORF">V6N12_023238</name>
</gene>
<comment type="caution">
    <text evidence="2">The sequence shown here is derived from an EMBL/GenBank/DDBJ whole genome shotgun (WGS) entry which is preliminary data.</text>
</comment>
<keyword evidence="3" id="KW-1185">Reference proteome</keyword>
<dbReference type="Proteomes" id="UP001472677">
    <property type="component" value="Unassembled WGS sequence"/>
</dbReference>
<sequence length="328" mass="37350">MSSQEEGGAAAILPGGAVSTDQTNTNNKKIPEIAISVEERDFILSNDDIEKLKSLDEAFEGEQHLKLTAKPLIQKVPSTLCIPKDFRKYFKPRVISIGPIHHGNPALHGSEQLKLRLAAHFVKNIGVEKETLYKAIKMEIGSLKKCYDPKELEPYDDEKLAWMFFLDGCAILQAILQGDDDQQKKLPSKMNIKNDLLTFVYLDLFLLENQLPHDVLRLLTNSNSNGPGEIFMDSIKRFIDNNVITPTEKKEDKQQHEDGLGEAAHLLDLLRKRLVFKTENRGLMEKFDHIFRSIKDSCNYKRTKTHYSTTFRNVKELRSAGIWLKPSS</sequence>
<evidence type="ECO:0000313" key="3">
    <source>
        <dbReference type="Proteomes" id="UP001472677"/>
    </source>
</evidence>
<feature type="region of interest" description="Disordered" evidence="1">
    <location>
        <begin position="1"/>
        <end position="25"/>
    </location>
</feature>
<organism evidence="2 3">
    <name type="scientific">Hibiscus sabdariffa</name>
    <name type="common">roselle</name>
    <dbReference type="NCBI Taxonomy" id="183260"/>
    <lineage>
        <taxon>Eukaryota</taxon>
        <taxon>Viridiplantae</taxon>
        <taxon>Streptophyta</taxon>
        <taxon>Embryophyta</taxon>
        <taxon>Tracheophyta</taxon>
        <taxon>Spermatophyta</taxon>
        <taxon>Magnoliopsida</taxon>
        <taxon>eudicotyledons</taxon>
        <taxon>Gunneridae</taxon>
        <taxon>Pentapetalae</taxon>
        <taxon>rosids</taxon>
        <taxon>malvids</taxon>
        <taxon>Malvales</taxon>
        <taxon>Malvaceae</taxon>
        <taxon>Malvoideae</taxon>
        <taxon>Hibiscus</taxon>
    </lineage>
</organism>
<name>A0ABR2FX39_9ROSI</name>
<dbReference type="PANTHER" id="PTHR31549">
    <property type="entry name" value="PROTEIN, PUTATIVE (DUF247)-RELATED-RELATED"/>
    <property type="match status" value="1"/>
</dbReference>
<dbReference type="EMBL" id="JBBPBM010000004">
    <property type="protein sequence ID" value="KAK8588825.1"/>
    <property type="molecule type" value="Genomic_DNA"/>
</dbReference>
<dbReference type="InterPro" id="IPR004158">
    <property type="entry name" value="DUF247_pln"/>
</dbReference>
<proteinExistence type="predicted"/>
<reference evidence="2 3" key="1">
    <citation type="journal article" date="2024" name="G3 (Bethesda)">
        <title>Genome assembly of Hibiscus sabdariffa L. provides insights into metabolisms of medicinal natural products.</title>
        <authorList>
            <person name="Kim T."/>
        </authorList>
    </citation>
    <scope>NUCLEOTIDE SEQUENCE [LARGE SCALE GENOMIC DNA]</scope>
    <source>
        <strain evidence="2">TK-2024</strain>
        <tissue evidence="2">Old leaves</tissue>
    </source>
</reference>